<dbReference type="PATRIC" id="fig|1393034.3.peg.84"/>
<sequence length="127" mass="14911">MNWSKLKLHDTKDSIFGDWGIERSGESKVHVPGKEGHSYNIANHIRGCLDLLEEGKFSCVEGMYRDFLDEDDQYNEAIFTRVLLPAKRKPDMWDDLHCFMCREYGMKWFNYAKQKDVPCGKLTIKSR</sequence>
<dbReference type="Proteomes" id="UP000070675">
    <property type="component" value="Unassembled WGS sequence"/>
</dbReference>
<reference evidence="2" key="1">
    <citation type="submission" date="2016-01" db="EMBL/GenBank/DDBJ databases">
        <authorList>
            <person name="Mitreva M."/>
            <person name="Pepin K.H."/>
            <person name="Mihindukulasuriya K.A."/>
            <person name="Fulton R."/>
            <person name="Fronick C."/>
            <person name="O'Laughlin M."/>
            <person name="Miner T."/>
            <person name="Herter B."/>
            <person name="Rosa B.A."/>
            <person name="Cordes M."/>
            <person name="Tomlinson C."/>
            <person name="Wollam A."/>
            <person name="Palsikar V.B."/>
            <person name="Mardis E.R."/>
            <person name="Wilson R.K."/>
        </authorList>
    </citation>
    <scope>NUCLEOTIDE SEQUENCE [LARGE SCALE GENOMIC DNA]</scope>
    <source>
        <strain evidence="2">DNF00019</strain>
    </source>
</reference>
<proteinExistence type="predicted"/>
<evidence type="ECO:0000313" key="1">
    <source>
        <dbReference type="EMBL" id="KXB35683.1"/>
    </source>
</evidence>
<protein>
    <submittedName>
        <fullName evidence="1">Uncharacterized protein</fullName>
    </submittedName>
</protein>
<dbReference type="AlphaFoldDB" id="A0A133XXP4"/>
<evidence type="ECO:0000313" key="2">
    <source>
        <dbReference type="Proteomes" id="UP000070675"/>
    </source>
</evidence>
<organism evidence="1 2">
    <name type="scientific">Atopobium deltae</name>
    <dbReference type="NCBI Taxonomy" id="1393034"/>
    <lineage>
        <taxon>Bacteria</taxon>
        <taxon>Bacillati</taxon>
        <taxon>Actinomycetota</taxon>
        <taxon>Coriobacteriia</taxon>
        <taxon>Coriobacteriales</taxon>
        <taxon>Atopobiaceae</taxon>
        <taxon>Atopobium</taxon>
    </lineage>
</organism>
<dbReference type="STRING" id="1393034.HMPREF3192_00089"/>
<dbReference type="EMBL" id="LSCR01000001">
    <property type="protein sequence ID" value="KXB35683.1"/>
    <property type="molecule type" value="Genomic_DNA"/>
</dbReference>
<keyword evidence="2" id="KW-1185">Reference proteome</keyword>
<name>A0A133XXP4_9ACTN</name>
<comment type="caution">
    <text evidence="1">The sequence shown here is derived from an EMBL/GenBank/DDBJ whole genome shotgun (WGS) entry which is preliminary data.</text>
</comment>
<accession>A0A133XXP4</accession>
<gene>
    <name evidence="1" type="ORF">HMPREF3192_00089</name>
</gene>